<dbReference type="RefSeq" id="WP_089268394.1">
    <property type="nucleotide sequence ID" value="NZ_FZPF01000007.1"/>
</dbReference>
<name>A0A0D1ENG4_9RHOB</name>
<dbReference type="PATRIC" id="fig|935700.4.peg.983"/>
<evidence type="ECO:0000313" key="2">
    <source>
        <dbReference type="Proteomes" id="UP000032232"/>
    </source>
</evidence>
<evidence type="ECO:0000313" key="1">
    <source>
        <dbReference type="EMBL" id="KIT17210.1"/>
    </source>
</evidence>
<dbReference type="InterPro" id="IPR021848">
    <property type="entry name" value="HODM_asu-like"/>
</dbReference>
<accession>A0A0D1ENG4</accession>
<comment type="caution">
    <text evidence="1">The sequence shown here is derived from an EMBL/GenBank/DDBJ whole genome shotgun (WGS) entry which is preliminary data.</text>
</comment>
<dbReference type="STRING" id="935700.jaqu_09410"/>
<organism evidence="1 2">
    <name type="scientific">Jannaschia aquimarina</name>
    <dbReference type="NCBI Taxonomy" id="935700"/>
    <lineage>
        <taxon>Bacteria</taxon>
        <taxon>Pseudomonadati</taxon>
        <taxon>Pseudomonadota</taxon>
        <taxon>Alphaproteobacteria</taxon>
        <taxon>Rhodobacterales</taxon>
        <taxon>Roseobacteraceae</taxon>
        <taxon>Jannaschia</taxon>
    </lineage>
</organism>
<reference evidence="1 2" key="1">
    <citation type="submission" date="2015-02" db="EMBL/GenBank/DDBJ databases">
        <title>Genome Sequence of Jannaschia aquimarina DSM28248, a member of the Roseobacter clade.</title>
        <authorList>
            <person name="Voget S."/>
            <person name="Daniel R."/>
        </authorList>
    </citation>
    <scope>NUCLEOTIDE SEQUENCE [LARGE SCALE GENOMIC DNA]</scope>
    <source>
        <strain evidence="1 2">GSW-M26</strain>
    </source>
</reference>
<dbReference type="OrthoDB" id="5242510at2"/>
<dbReference type="AlphaFoldDB" id="A0A0D1ENG4"/>
<dbReference type="Proteomes" id="UP000032232">
    <property type="component" value="Unassembled WGS sequence"/>
</dbReference>
<evidence type="ECO:0008006" key="3">
    <source>
        <dbReference type="Google" id="ProtNLM"/>
    </source>
</evidence>
<dbReference type="Pfam" id="PF11927">
    <property type="entry name" value="HODM_asu-like"/>
    <property type="match status" value="1"/>
</dbReference>
<proteinExistence type="predicted"/>
<protein>
    <recommendedName>
        <fullName evidence="3">DUF3445 domain-containing protein</fullName>
    </recommendedName>
</protein>
<dbReference type="EMBL" id="JYFE01000020">
    <property type="protein sequence ID" value="KIT17210.1"/>
    <property type="molecule type" value="Genomic_DNA"/>
</dbReference>
<gene>
    <name evidence="1" type="ORF">jaqu_09410</name>
</gene>
<keyword evidence="2" id="KW-1185">Reference proteome</keyword>
<sequence>MRPVEGSWVVTDDAYAAQIAEKARLLTAHRDALLRTRPGSEAIQTEAMEAALAHLPRDGESLLTPDGRRVPLGRPLDTLAATVQEDILLLERQGDEHVLVAGLLCFPASWTLAEKMGKPLRRIHAPVAEYDDALAQKVQRLFDRAQPGRPIWRMNALGYADPALHQPRTEAAPKVQPEAARYLRCERQTVLRLPRTGAILFAVHTYVVTPDALTSHQRATCPVPLAGL</sequence>